<dbReference type="InterPro" id="IPR036928">
    <property type="entry name" value="AS_sf"/>
</dbReference>
<evidence type="ECO:0000256" key="1">
    <source>
        <dbReference type="ARBA" id="ARBA00009199"/>
    </source>
</evidence>
<reference evidence="3" key="1">
    <citation type="submission" date="2021-02" db="EMBL/GenBank/DDBJ databases">
        <title>Rhodobacter shimadae sp. nov., an aerobic anoxygenic phototrophic bacterium isolated from a hot spring.</title>
        <authorList>
            <person name="Muramatsu S."/>
            <person name="Haruta S."/>
            <person name="Hirose S."/>
            <person name="Hanada S."/>
        </authorList>
    </citation>
    <scope>NUCLEOTIDE SEQUENCE</scope>
    <source>
        <strain evidence="3">N10</strain>
    </source>
</reference>
<dbReference type="RefSeq" id="WP_220664247.1">
    <property type="nucleotide sequence ID" value="NZ_CP069370.1"/>
</dbReference>
<evidence type="ECO:0000259" key="2">
    <source>
        <dbReference type="Pfam" id="PF01425"/>
    </source>
</evidence>
<dbReference type="SUPFAM" id="SSF75304">
    <property type="entry name" value="Amidase signature (AS) enzymes"/>
    <property type="match status" value="1"/>
</dbReference>
<dbReference type="InterPro" id="IPR023631">
    <property type="entry name" value="Amidase_dom"/>
</dbReference>
<feature type="domain" description="Amidase" evidence="2">
    <location>
        <begin position="26"/>
        <end position="456"/>
    </location>
</feature>
<dbReference type="GO" id="GO:0003824">
    <property type="term" value="F:catalytic activity"/>
    <property type="evidence" value="ECO:0007669"/>
    <property type="project" value="InterPro"/>
</dbReference>
<dbReference type="Gene3D" id="3.90.1300.10">
    <property type="entry name" value="Amidase signature (AS) domain"/>
    <property type="match status" value="1"/>
</dbReference>
<evidence type="ECO:0000313" key="4">
    <source>
        <dbReference type="Proteomes" id="UP000826300"/>
    </source>
</evidence>
<evidence type="ECO:0000313" key="3">
    <source>
        <dbReference type="EMBL" id="QYZ71647.1"/>
    </source>
</evidence>
<dbReference type="PROSITE" id="PS00571">
    <property type="entry name" value="AMIDASES"/>
    <property type="match status" value="1"/>
</dbReference>
<organism evidence="3 4">
    <name type="scientific">Neotabrizicola shimadae</name>
    <dbReference type="NCBI Taxonomy" id="2807096"/>
    <lineage>
        <taxon>Bacteria</taxon>
        <taxon>Pseudomonadati</taxon>
        <taxon>Pseudomonadota</taxon>
        <taxon>Alphaproteobacteria</taxon>
        <taxon>Rhodobacterales</taxon>
        <taxon>Paracoccaceae</taxon>
        <taxon>Neotabrizicola</taxon>
    </lineage>
</organism>
<gene>
    <name evidence="3" type="ORF">JO391_09195</name>
</gene>
<dbReference type="Proteomes" id="UP000826300">
    <property type="component" value="Chromosome"/>
</dbReference>
<proteinExistence type="inferred from homology"/>
<name>A0A8G0ZYS3_9RHOB</name>
<protein>
    <submittedName>
        <fullName evidence="3">Amidase</fullName>
    </submittedName>
</protein>
<dbReference type="AlphaFoldDB" id="A0A8G0ZYS3"/>
<dbReference type="Pfam" id="PF01425">
    <property type="entry name" value="Amidase"/>
    <property type="match status" value="1"/>
</dbReference>
<comment type="similarity">
    <text evidence="1">Belongs to the amidase family.</text>
</comment>
<dbReference type="PANTHER" id="PTHR11895">
    <property type="entry name" value="TRANSAMIDASE"/>
    <property type="match status" value="1"/>
</dbReference>
<dbReference type="PANTHER" id="PTHR11895:SF7">
    <property type="entry name" value="GLUTAMYL-TRNA(GLN) AMIDOTRANSFERASE SUBUNIT A, MITOCHONDRIAL"/>
    <property type="match status" value="1"/>
</dbReference>
<accession>A0A8G0ZYS3</accession>
<sequence length="480" mass="49398">MIGDLGVADATELAGLVAKGEVTPSELLDAALAAVEARNPAINAVVLVQEGVARKAIAEGLPVGPFRGVPFLLKDLGAEAVDFPSHNGSRLFAGTRYGRDSAIWERMRATGVVCFGRTTSPEGGVGAATESAVYGGPTRNPWGLDHTSGGSSGGAGAAVAAGIVAIAHGSDGGGSVRIPASSCGLFGFKPTRARLPDGPYAGEGWAGMAIDGWLTRSVRDTAAMLDACMGPDLGAPYVAPALKRSHADAISRPPRRLRVAICDTTFTGEAVDPEVAEAVRAAGWLLESLGHHVEPGRPKADVPMMMRAWTDIVGVGSALSIRSKLGDAPPSPDLVEGVARGAWAYANTLHPTRYLEAVGQIHAFGRQMAGFFEGGPDILLSATLAEPPAKVGRFAHATEDYVGYRIGPGGIFEYSPFCAVFNASGQPAASVPLGWSASGLPIGVHLAAPFGADEELIALCAEIERAAPWAMKRAPLARGS</sequence>
<dbReference type="InterPro" id="IPR000120">
    <property type="entry name" value="Amidase"/>
</dbReference>
<dbReference type="KEGG" id="nsm:JO391_09195"/>
<dbReference type="EMBL" id="CP069370">
    <property type="protein sequence ID" value="QYZ71647.1"/>
    <property type="molecule type" value="Genomic_DNA"/>
</dbReference>
<keyword evidence="4" id="KW-1185">Reference proteome</keyword>
<dbReference type="InterPro" id="IPR020556">
    <property type="entry name" value="Amidase_CS"/>
</dbReference>